<comment type="similarity">
    <text evidence="2">Belongs to the SELO family.</text>
</comment>
<proteinExistence type="inferred from homology"/>
<evidence type="ECO:0000313" key="12">
    <source>
        <dbReference type="Proteomes" id="UP001642464"/>
    </source>
</evidence>
<gene>
    <name evidence="11" type="ORF">SCF082_LOCUS20149</name>
</gene>
<evidence type="ECO:0000256" key="2">
    <source>
        <dbReference type="ARBA" id="ARBA00009747"/>
    </source>
</evidence>
<feature type="region of interest" description="Disordered" evidence="10">
    <location>
        <begin position="290"/>
        <end position="311"/>
    </location>
</feature>
<feature type="compositionally biased region" description="Basic and acidic residues" evidence="10">
    <location>
        <begin position="182"/>
        <end position="200"/>
    </location>
</feature>
<evidence type="ECO:0000256" key="1">
    <source>
        <dbReference type="ARBA" id="ARBA00001946"/>
    </source>
</evidence>
<keyword evidence="7" id="KW-0067">ATP-binding</keyword>
<name>A0ABP0L0G4_9DINO</name>
<feature type="compositionally biased region" description="Acidic residues" evidence="10">
    <location>
        <begin position="293"/>
        <end position="302"/>
    </location>
</feature>
<evidence type="ECO:0000256" key="8">
    <source>
        <dbReference type="ARBA" id="ARBA00022842"/>
    </source>
</evidence>
<evidence type="ECO:0000256" key="6">
    <source>
        <dbReference type="ARBA" id="ARBA00022741"/>
    </source>
</evidence>
<dbReference type="Proteomes" id="UP001642464">
    <property type="component" value="Unassembled WGS sequence"/>
</dbReference>
<comment type="cofactor">
    <cofactor evidence="1">
        <name>Mg(2+)</name>
        <dbReference type="ChEBI" id="CHEBI:18420"/>
    </cofactor>
</comment>
<dbReference type="InterPro" id="IPR003846">
    <property type="entry name" value="SelO"/>
</dbReference>
<dbReference type="GO" id="GO:0016779">
    <property type="term" value="F:nucleotidyltransferase activity"/>
    <property type="evidence" value="ECO:0007669"/>
    <property type="project" value="UniProtKB-KW"/>
</dbReference>
<protein>
    <recommendedName>
        <fullName evidence="9">Selenoprotein O</fullName>
    </recommendedName>
</protein>
<evidence type="ECO:0000313" key="11">
    <source>
        <dbReference type="EMBL" id="CAK9032626.1"/>
    </source>
</evidence>
<reference evidence="11 12" key="1">
    <citation type="submission" date="2024-02" db="EMBL/GenBank/DDBJ databases">
        <authorList>
            <person name="Chen Y."/>
            <person name="Shah S."/>
            <person name="Dougan E. K."/>
            <person name="Thang M."/>
            <person name="Chan C."/>
        </authorList>
    </citation>
    <scope>NUCLEOTIDE SEQUENCE [LARGE SCALE GENOMIC DNA]</scope>
</reference>
<sequence length="1144" mass="126465">MGRESGAGQVTIESAPGLLDSARQSLEVLQREFGGNPQGQGLLAPLLHHHDLGHLAGSVSDVHGGHGSMLGSPQCPVPPQGRPVSYAPGADMGPQPRVLDPYSMATPPPVSGANVNPFWSSQPRSYPVEGRPEHEVALPGDAIREKVLKEAEDLFAKEIKRAEDLALVVGSSRCSVCSGEGHMSKESPTRRERDQKDQKKVAKVKNASSTKDSPVKGAEDPDGSKGSEDVAWWNENVPGFPKELLTYMKEPVGGGAAVEQKAKKIPPDSEGHCGAPEVETLEEEHMEGVEQVEGLEEEEIEDQAPGPREEEGVLGEAIAGDEEPTDPDDLEAIQELMKPHALQNITMIEILEDRSVTSNDEKVKSGIFVIKIEEVLVIFAGARRWDGEQDREMHRFRGRSSVIMSRVRGPKPVLKKMWLEQLNLTPLGPMQGRERGQWLQELEEKLRVQEECLTRQHNALERHVARCPARVQKYGAQVLYFLHGAPDHGLLKTHHSEGDHGQGEDKGRKALQQGEHLWVEDGITYDGVGISACGSESIEGGKMTGYELRLHGYILLPDSRRTVKTQSHYVLVAPTPLPEPKLLIHSPPMAEALGISEEERQSKEFTAFFSGQQTSGGKLQSWCTPYALAIMGQPMVRNCPFGNGNGYGDGRAISIGEVLVKGQRWEMQLKGGGQTPFCRGADGRAVLRSSVREFLASEAMFNLGVDTTRALSLIVSDGGEMAERPWYSASNHDSDPDMMIHETCAITTRVAPSFLRVGHIDLFARRATASSASPEQIKEHELMVEHALFREYPDCCPGAPLPQRACAMMRQVSKRFAKLISGWLRVGFCQGNFSADNCLVGGRTMDYGPFGWIERYDPSFAKWVGSSMHFAFMNQPQAGLANYATLAKSMQPLLPVETLQDLIQEAQEEMRIAVAAMWRSKLGFNFDISSEVQVEADALWKQLESMMRFSVDFTMLFRLLAQSLEIEEEVSAAELVPGSLVRIHGLKSEALNDTNGTLLNFVSSSGRWAVATQDGDKSLKPENLEALQSGDQLFATIAPAFYDAPSPERRAAWLAWLRRWRSLDGGGTEEARAEAMRQLNPKYIPREWMLVEAYDAASRGDYSIMHGLYQLFLRPYDEQPEFHEKYFRLTPPCYRGKGGVEIMT</sequence>
<evidence type="ECO:0000256" key="5">
    <source>
        <dbReference type="ARBA" id="ARBA00022723"/>
    </source>
</evidence>
<keyword evidence="8" id="KW-0460">Magnesium</keyword>
<comment type="caution">
    <text evidence="11">The sequence shown here is derived from an EMBL/GenBank/DDBJ whole genome shotgun (WGS) entry which is preliminary data.</text>
</comment>
<keyword evidence="6" id="KW-0547">Nucleotide-binding</keyword>
<feature type="compositionally biased region" description="Basic and acidic residues" evidence="10">
    <location>
        <begin position="213"/>
        <end position="228"/>
    </location>
</feature>
<evidence type="ECO:0000256" key="3">
    <source>
        <dbReference type="ARBA" id="ARBA00022679"/>
    </source>
</evidence>
<evidence type="ECO:0000256" key="9">
    <source>
        <dbReference type="ARBA" id="ARBA00031547"/>
    </source>
</evidence>
<dbReference type="EMBL" id="CAXAMM010013958">
    <property type="protein sequence ID" value="CAK9032626.1"/>
    <property type="molecule type" value="Genomic_DNA"/>
</dbReference>
<accession>A0ABP0L0G4</accession>
<evidence type="ECO:0000256" key="10">
    <source>
        <dbReference type="SAM" id="MobiDB-lite"/>
    </source>
</evidence>
<dbReference type="Pfam" id="PF02696">
    <property type="entry name" value="SelO"/>
    <property type="match status" value="1"/>
</dbReference>
<dbReference type="PANTHER" id="PTHR32057:SF14">
    <property type="entry name" value="PROTEIN ADENYLYLTRANSFERASE SELO, MITOCHONDRIAL"/>
    <property type="match status" value="1"/>
</dbReference>
<keyword evidence="4 11" id="KW-0548">Nucleotidyltransferase</keyword>
<keyword evidence="12" id="KW-1185">Reference proteome</keyword>
<evidence type="ECO:0000256" key="4">
    <source>
        <dbReference type="ARBA" id="ARBA00022695"/>
    </source>
</evidence>
<organism evidence="11 12">
    <name type="scientific">Durusdinium trenchii</name>
    <dbReference type="NCBI Taxonomy" id="1381693"/>
    <lineage>
        <taxon>Eukaryota</taxon>
        <taxon>Sar</taxon>
        <taxon>Alveolata</taxon>
        <taxon>Dinophyceae</taxon>
        <taxon>Suessiales</taxon>
        <taxon>Symbiodiniaceae</taxon>
        <taxon>Durusdinium</taxon>
    </lineage>
</organism>
<dbReference type="PANTHER" id="PTHR32057">
    <property type="entry name" value="PROTEIN ADENYLYLTRANSFERASE SELO, MITOCHONDRIAL"/>
    <property type="match status" value="1"/>
</dbReference>
<feature type="region of interest" description="Disordered" evidence="10">
    <location>
        <begin position="175"/>
        <end position="232"/>
    </location>
</feature>
<keyword evidence="5" id="KW-0479">Metal-binding</keyword>
<evidence type="ECO:0000256" key="7">
    <source>
        <dbReference type="ARBA" id="ARBA00022840"/>
    </source>
</evidence>
<keyword evidence="3" id="KW-0808">Transferase</keyword>